<dbReference type="AlphaFoldDB" id="A0ABD1JND2"/>
<organism evidence="2 3">
    <name type="scientific">Coilia grayii</name>
    <name type="common">Gray's grenadier anchovy</name>
    <dbReference type="NCBI Taxonomy" id="363190"/>
    <lineage>
        <taxon>Eukaryota</taxon>
        <taxon>Metazoa</taxon>
        <taxon>Chordata</taxon>
        <taxon>Craniata</taxon>
        <taxon>Vertebrata</taxon>
        <taxon>Euteleostomi</taxon>
        <taxon>Actinopterygii</taxon>
        <taxon>Neopterygii</taxon>
        <taxon>Teleostei</taxon>
        <taxon>Clupei</taxon>
        <taxon>Clupeiformes</taxon>
        <taxon>Clupeoidei</taxon>
        <taxon>Engraulidae</taxon>
        <taxon>Coilinae</taxon>
        <taxon>Coilia</taxon>
    </lineage>
</organism>
<evidence type="ECO:0000256" key="1">
    <source>
        <dbReference type="SAM" id="MobiDB-lite"/>
    </source>
</evidence>
<dbReference type="PANTHER" id="PTHR46704:SF1">
    <property type="entry name" value="TELOMERE LENGTH REGULATION PROTEIN TEL2 HOMOLOG"/>
    <property type="match status" value="1"/>
</dbReference>
<dbReference type="EMBL" id="JBHFQA010000013">
    <property type="protein sequence ID" value="KAL2088639.1"/>
    <property type="molecule type" value="Genomic_DNA"/>
</dbReference>
<name>A0ABD1JND2_9TELE</name>
<evidence type="ECO:0000313" key="2">
    <source>
        <dbReference type="EMBL" id="KAL2088639.1"/>
    </source>
</evidence>
<sequence length="448" mass="50275">MNGVGKKSGGIIGITKTPSALFRWTLSYSLRTHIAAQTREMCHLGIYDEMAHNELNASRRLQDHADEKNIMELLQKSAVFSDSQQGPFPNMLQNIVTKDIATAEIQDSLLNAFSLGQEKLITFVKQRLMQPKNDDQHKKLRDPLPKNKPHTFATLHRTSKKGPERLVTKAKAERNILQCIITAYDAGREVNLVQILKHELMDVPTAVADSDGYLRSGNKSILSQVLCGDVECPAVVYPTDIHSTLVIDGQAFVMTLGQPSDCNTFREYANKFVRALLAFGKHFHRIDITFGRYRDISFKSTTRQKRARGYTPIRRASEDGSVPLPKNWSNFLALEKNKEDLAQFLSDELLAQAPANKIIIAAGGFKEENTAKCSNSEVDITALQGYHEEADTRIVLHCVHSNAEFLVVSSQDTDVLLLLIAHFDKMQCKQLWMRMGTSKKTYSHTDSA</sequence>
<protein>
    <submittedName>
        <fullName evidence="2">Uncharacterized protein</fullName>
    </submittedName>
</protein>
<accession>A0ABD1JND2</accession>
<feature type="compositionally biased region" description="Basic and acidic residues" evidence="1">
    <location>
        <begin position="132"/>
        <end position="145"/>
    </location>
</feature>
<dbReference type="Proteomes" id="UP001591681">
    <property type="component" value="Unassembled WGS sequence"/>
</dbReference>
<evidence type="ECO:0000313" key="3">
    <source>
        <dbReference type="Proteomes" id="UP001591681"/>
    </source>
</evidence>
<gene>
    <name evidence="2" type="ORF">ACEWY4_015538</name>
</gene>
<keyword evidence="3" id="KW-1185">Reference proteome</keyword>
<proteinExistence type="predicted"/>
<feature type="region of interest" description="Disordered" evidence="1">
    <location>
        <begin position="132"/>
        <end position="151"/>
    </location>
</feature>
<dbReference type="PANTHER" id="PTHR46704">
    <property type="entry name" value="CXC DOMAIN-CONTAINING PROTEIN-RELATED"/>
    <property type="match status" value="1"/>
</dbReference>
<reference evidence="2 3" key="1">
    <citation type="submission" date="2024-09" db="EMBL/GenBank/DDBJ databases">
        <title>A chromosome-level genome assembly of Gray's grenadier anchovy, Coilia grayii.</title>
        <authorList>
            <person name="Fu Z."/>
        </authorList>
    </citation>
    <scope>NUCLEOTIDE SEQUENCE [LARGE SCALE GENOMIC DNA]</scope>
    <source>
        <strain evidence="2">G4</strain>
        <tissue evidence="2">Muscle</tissue>
    </source>
</reference>
<comment type="caution">
    <text evidence="2">The sequence shown here is derived from an EMBL/GenBank/DDBJ whole genome shotgun (WGS) entry which is preliminary data.</text>
</comment>